<evidence type="ECO:0000256" key="4">
    <source>
        <dbReference type="ARBA" id="ARBA00022692"/>
    </source>
</evidence>
<gene>
    <name evidence="9" type="ORF">R5R35_009077</name>
</gene>
<dbReference type="PANTHER" id="PTHR12892:SF11">
    <property type="entry name" value="POST-GPI ATTACHMENT TO PROTEINS FACTOR 2"/>
    <property type="match status" value="1"/>
</dbReference>
<dbReference type="GO" id="GO:0005789">
    <property type="term" value="C:endoplasmic reticulum membrane"/>
    <property type="evidence" value="ECO:0007669"/>
    <property type="project" value="TreeGrafter"/>
</dbReference>
<dbReference type="Proteomes" id="UP001378592">
    <property type="component" value="Unassembled WGS sequence"/>
</dbReference>
<comment type="caution">
    <text evidence="9">The sequence shown here is derived from an EMBL/GenBank/DDBJ whole genome shotgun (WGS) entry which is preliminary data.</text>
</comment>
<keyword evidence="10" id="KW-1185">Reference proteome</keyword>
<evidence type="ECO:0000313" key="9">
    <source>
        <dbReference type="EMBL" id="KAK7870568.1"/>
    </source>
</evidence>
<comment type="subcellular location">
    <subcellularLocation>
        <location evidence="1">Golgi apparatus membrane</location>
        <topology evidence="1">Multi-pass membrane protein</topology>
    </subcellularLocation>
</comment>
<reference evidence="9 10" key="1">
    <citation type="submission" date="2024-03" db="EMBL/GenBank/DDBJ databases">
        <title>The genome assembly and annotation of the cricket Gryllus longicercus Weissman &amp; Gray.</title>
        <authorList>
            <person name="Szrajer S."/>
            <person name="Gray D."/>
            <person name="Ylla G."/>
        </authorList>
    </citation>
    <scope>NUCLEOTIDE SEQUENCE [LARGE SCALE GENOMIC DNA]</scope>
    <source>
        <strain evidence="9">DAG 2021-001</strain>
        <tissue evidence="9">Whole body minus gut</tissue>
    </source>
</reference>
<keyword evidence="4" id="KW-0812">Transmembrane</keyword>
<dbReference type="InterPro" id="IPR039545">
    <property type="entry name" value="PGAP2"/>
</dbReference>
<dbReference type="EMBL" id="JAZDUA010000055">
    <property type="protein sequence ID" value="KAK7870568.1"/>
    <property type="molecule type" value="Genomic_DNA"/>
</dbReference>
<evidence type="ECO:0000256" key="1">
    <source>
        <dbReference type="ARBA" id="ARBA00004653"/>
    </source>
</evidence>
<dbReference type="GO" id="GO:0000139">
    <property type="term" value="C:Golgi membrane"/>
    <property type="evidence" value="ECO:0007669"/>
    <property type="project" value="UniProtKB-SubCell"/>
</dbReference>
<evidence type="ECO:0000259" key="8">
    <source>
        <dbReference type="Pfam" id="PF10277"/>
    </source>
</evidence>
<proteinExistence type="inferred from homology"/>
<comment type="similarity">
    <text evidence="2">Belongs to the PGAP2 family.</text>
</comment>
<evidence type="ECO:0000256" key="3">
    <source>
        <dbReference type="ARBA" id="ARBA00022502"/>
    </source>
</evidence>
<keyword evidence="6" id="KW-0333">Golgi apparatus</keyword>
<name>A0AAN9Z6Z5_9ORTH</name>
<dbReference type="Pfam" id="PF10277">
    <property type="entry name" value="Frag1"/>
    <property type="match status" value="1"/>
</dbReference>
<organism evidence="9 10">
    <name type="scientific">Gryllus longicercus</name>
    <dbReference type="NCBI Taxonomy" id="2509291"/>
    <lineage>
        <taxon>Eukaryota</taxon>
        <taxon>Metazoa</taxon>
        <taxon>Ecdysozoa</taxon>
        <taxon>Arthropoda</taxon>
        <taxon>Hexapoda</taxon>
        <taxon>Insecta</taxon>
        <taxon>Pterygota</taxon>
        <taxon>Neoptera</taxon>
        <taxon>Polyneoptera</taxon>
        <taxon>Orthoptera</taxon>
        <taxon>Ensifera</taxon>
        <taxon>Gryllidea</taxon>
        <taxon>Grylloidea</taxon>
        <taxon>Gryllidae</taxon>
        <taxon>Gryllinae</taxon>
        <taxon>Gryllus</taxon>
    </lineage>
</organism>
<keyword evidence="7" id="KW-0472">Membrane</keyword>
<protein>
    <recommendedName>
        <fullName evidence="8">CWH43-like N-terminal domain-containing protein</fullName>
    </recommendedName>
</protein>
<dbReference type="AlphaFoldDB" id="A0AAN9Z6Z5"/>
<evidence type="ECO:0000313" key="10">
    <source>
        <dbReference type="Proteomes" id="UP001378592"/>
    </source>
</evidence>
<evidence type="ECO:0000256" key="5">
    <source>
        <dbReference type="ARBA" id="ARBA00022989"/>
    </source>
</evidence>
<evidence type="ECO:0000256" key="7">
    <source>
        <dbReference type="ARBA" id="ARBA00023136"/>
    </source>
</evidence>
<dbReference type="PANTHER" id="PTHR12892">
    <property type="entry name" value="FGF RECEPTOR ACTIVATING PROTEIN 1"/>
    <property type="match status" value="1"/>
</dbReference>
<keyword evidence="5" id="KW-1133">Transmembrane helix</keyword>
<feature type="domain" description="CWH43-like N-terminal" evidence="8">
    <location>
        <begin position="26"/>
        <end position="245"/>
    </location>
</feature>
<keyword evidence="3" id="KW-0337">GPI-anchor biosynthesis</keyword>
<sequence length="271" mass="29969">MYMEKADTMLSSPRDRHIRPRLRVPLALLAAVSAALPLAGLAFCLVWSVAFAHEYTTRTHCDVENILPSISSAVGMVYPQYYIWRLAVVAHAGPRLLVVWGYHRYYEVVLRQAAKAAGRAACCLHLVEVASLIGLTLRSSAENYRAHVRSLVVFVASSQAHMVLAVWLQACGRGHPPRPTEARALRFKRKLMAADLAAFGLAGYCFCRHNWYCEPYMYSIFAFCEYTLVLANTAFHASGYWELSPSALVLGGPVGLSVLPPTPPSPPAIHR</sequence>
<dbReference type="InterPro" id="IPR019402">
    <property type="entry name" value="CWH43_N"/>
</dbReference>
<evidence type="ECO:0000256" key="2">
    <source>
        <dbReference type="ARBA" id="ARBA00007414"/>
    </source>
</evidence>
<dbReference type="GO" id="GO:0006506">
    <property type="term" value="P:GPI anchor biosynthetic process"/>
    <property type="evidence" value="ECO:0007669"/>
    <property type="project" value="UniProtKB-KW"/>
</dbReference>
<accession>A0AAN9Z6Z5</accession>
<evidence type="ECO:0000256" key="6">
    <source>
        <dbReference type="ARBA" id="ARBA00023034"/>
    </source>
</evidence>